<dbReference type="EMBL" id="JBHTBR010000004">
    <property type="protein sequence ID" value="MFC7291515.1"/>
    <property type="molecule type" value="Genomic_DNA"/>
</dbReference>
<dbReference type="Proteomes" id="UP001596492">
    <property type="component" value="Unassembled WGS sequence"/>
</dbReference>
<evidence type="ECO:0000259" key="1">
    <source>
        <dbReference type="Pfam" id="PF06877"/>
    </source>
</evidence>
<protein>
    <submittedName>
        <fullName evidence="2">Ribonuclease E inhibitor RraB</fullName>
    </submittedName>
</protein>
<dbReference type="Pfam" id="PF06877">
    <property type="entry name" value="RraB"/>
    <property type="match status" value="1"/>
</dbReference>
<reference evidence="3" key="1">
    <citation type="journal article" date="2019" name="Int. J. Syst. Evol. Microbiol.">
        <title>The Global Catalogue of Microorganisms (GCM) 10K type strain sequencing project: providing services to taxonomists for standard genome sequencing and annotation.</title>
        <authorList>
            <consortium name="The Broad Institute Genomics Platform"/>
            <consortium name="The Broad Institute Genome Sequencing Center for Infectious Disease"/>
            <person name="Wu L."/>
            <person name="Ma J."/>
        </authorList>
    </citation>
    <scope>NUCLEOTIDE SEQUENCE [LARGE SCALE GENOMIC DNA]</scope>
    <source>
        <strain evidence="3">CCUG 51308</strain>
    </source>
</reference>
<comment type="caution">
    <text evidence="2">The sequence shown here is derived from an EMBL/GenBank/DDBJ whole genome shotgun (WGS) entry which is preliminary data.</text>
</comment>
<dbReference type="InterPro" id="IPR036701">
    <property type="entry name" value="RraB-like_sf"/>
</dbReference>
<keyword evidence="3" id="KW-1185">Reference proteome</keyword>
<name>A0ABW2IL11_9PROT</name>
<accession>A0ABW2IL11</accession>
<dbReference type="RefSeq" id="WP_382166747.1">
    <property type="nucleotide sequence ID" value="NZ_JBHTBR010000004.1"/>
</dbReference>
<dbReference type="InterPro" id="IPR009671">
    <property type="entry name" value="RraB_dom"/>
</dbReference>
<sequence>MFNYPDDFDGEMLGIVRDAGSEMDQPMVIDFAVDAHPEATAIKVAEACKAALNAKGYQVEIVPPDPEDDEDDRWSVYCSIHMIPQYDEIVQIQKDIQAIVEPVGGTADGWGTYGNAPEDA</sequence>
<organism evidence="2 3">
    <name type="scientific">Hirschia litorea</name>
    <dbReference type="NCBI Taxonomy" id="1199156"/>
    <lineage>
        <taxon>Bacteria</taxon>
        <taxon>Pseudomonadati</taxon>
        <taxon>Pseudomonadota</taxon>
        <taxon>Alphaproteobacteria</taxon>
        <taxon>Hyphomonadales</taxon>
        <taxon>Hyphomonadaceae</taxon>
        <taxon>Hirschia</taxon>
    </lineage>
</organism>
<evidence type="ECO:0000313" key="3">
    <source>
        <dbReference type="Proteomes" id="UP001596492"/>
    </source>
</evidence>
<gene>
    <name evidence="2" type="ORF">ACFQS8_07805</name>
</gene>
<dbReference type="Gene3D" id="3.30.70.970">
    <property type="entry name" value="RraB-like"/>
    <property type="match status" value="1"/>
</dbReference>
<evidence type="ECO:0000313" key="2">
    <source>
        <dbReference type="EMBL" id="MFC7291515.1"/>
    </source>
</evidence>
<proteinExistence type="predicted"/>
<dbReference type="SUPFAM" id="SSF89946">
    <property type="entry name" value="Hypothetical protein VC0424"/>
    <property type="match status" value="1"/>
</dbReference>
<feature type="domain" description="Regulator of ribonuclease activity B" evidence="1">
    <location>
        <begin position="7"/>
        <end position="112"/>
    </location>
</feature>